<dbReference type="RefSeq" id="WP_085019045.1">
    <property type="nucleotide sequence ID" value="NZ_BMHD01000002.1"/>
</dbReference>
<sequence>MTTPSPTAGPTSGPAPRGRWKRPAYLVLVVAAFAVVVAVWFHTPTVEVESGSADGGYSTATCANAGPSRFDSPTVHRGQEVRSDPAMETFNTQVIKNDIESLRVDLACDQARDGHTNTLIVTTFAAGAALLFGYAGLWRRRAGAVPPTPVS</sequence>
<keyword evidence="2" id="KW-1185">Reference proteome</keyword>
<protein>
    <submittedName>
        <fullName evidence="1">Uncharacterized protein</fullName>
    </submittedName>
</protein>
<evidence type="ECO:0000313" key="1">
    <source>
        <dbReference type="EMBL" id="ARJ04907.1"/>
    </source>
</evidence>
<reference evidence="1 2" key="1">
    <citation type="submission" date="2017-04" db="EMBL/GenBank/DDBJ databases">
        <authorList>
            <person name="Afonso C.L."/>
            <person name="Miller P.J."/>
            <person name="Scott M.A."/>
            <person name="Spackman E."/>
            <person name="Goraichik I."/>
            <person name="Dimitrov K.M."/>
            <person name="Suarez D.L."/>
            <person name="Swayne D.E."/>
        </authorList>
    </citation>
    <scope>NUCLEOTIDE SEQUENCE [LARGE SCALE GENOMIC DNA]</scope>
    <source>
        <strain evidence="2">XA(T)</strain>
    </source>
</reference>
<dbReference type="Proteomes" id="UP000192775">
    <property type="component" value="Chromosome"/>
</dbReference>
<organism evidence="1 2">
    <name type="scientific">Cnuibacter physcomitrellae</name>
    <dbReference type="NCBI Taxonomy" id="1619308"/>
    <lineage>
        <taxon>Bacteria</taxon>
        <taxon>Bacillati</taxon>
        <taxon>Actinomycetota</taxon>
        <taxon>Actinomycetes</taxon>
        <taxon>Micrococcales</taxon>
        <taxon>Microbacteriaceae</taxon>
        <taxon>Cnuibacter</taxon>
    </lineage>
</organism>
<proteinExistence type="predicted"/>
<dbReference type="EMBL" id="CP020715">
    <property type="protein sequence ID" value="ARJ04907.1"/>
    <property type="molecule type" value="Genomic_DNA"/>
</dbReference>
<evidence type="ECO:0000313" key="2">
    <source>
        <dbReference type="Proteomes" id="UP000192775"/>
    </source>
</evidence>
<accession>A0A1X9LID5</accession>
<name>A0A1X9LID5_9MICO</name>
<dbReference type="AlphaFoldDB" id="A0A1X9LID5"/>
<gene>
    <name evidence="1" type="ORF">B5808_06525</name>
</gene>
<dbReference type="KEGG" id="cphy:B5808_06525"/>